<dbReference type="AlphaFoldDB" id="A0A261F9X6"/>
<keyword evidence="2 7" id="KW-0808">Transferase</keyword>
<dbReference type="GO" id="GO:0009234">
    <property type="term" value="P:menaquinone biosynthetic process"/>
    <property type="evidence" value="ECO:0007669"/>
    <property type="project" value="TreeGrafter"/>
</dbReference>
<dbReference type="PANTHER" id="PTHR13929">
    <property type="entry name" value="1,4-DIHYDROXY-2-NAPHTHOATE OCTAPRENYLTRANSFERASE"/>
    <property type="match status" value="1"/>
</dbReference>
<dbReference type="RefSeq" id="WP_094689339.1">
    <property type="nucleotide sequence ID" value="NZ_JACBYZ010000001.1"/>
</dbReference>
<protein>
    <submittedName>
        <fullName evidence="7">1,4-dihydroxy-2-naphthoate octaprenyltransferase</fullName>
    </submittedName>
</protein>
<accession>A0A261F9X6</accession>
<dbReference type="Pfam" id="PF01040">
    <property type="entry name" value="UbiA"/>
    <property type="match status" value="1"/>
</dbReference>
<evidence type="ECO:0000256" key="6">
    <source>
        <dbReference type="SAM" id="Phobius"/>
    </source>
</evidence>
<comment type="subcellular location">
    <subcellularLocation>
        <location evidence="1">Membrane</location>
        <topology evidence="1">Multi-pass membrane protein</topology>
    </subcellularLocation>
</comment>
<keyword evidence="3 6" id="KW-0812">Transmembrane</keyword>
<dbReference type="CDD" id="cd13962">
    <property type="entry name" value="PT_UbiA_UBIAD1"/>
    <property type="match status" value="1"/>
</dbReference>
<sequence>MSSTEYTSASFSQWVQAGRPLTLLLGLSSSVTGVAVAWMATTDHSGNWYTVALLCILTTLLLQIGANYIDDYADGVRGLDLGRSFAPESASSHEVTRSSEPAASAEPVASQELAQVFEPHERALGPARLVASGVNPRSVLAAALVCFALACATGIAATVLTGRWKLLLIGAACLFAAWSYVCKPLRLGSHASGEVLVFAVFGIAAVCGTQYALVGFASAIGWFAAASMGFTAVTVLLVNNTRDLRVDKAHGKVTLSVLTGHIGSVAIMRFALILAGIATLVPAVWTRGSSLFVNINLMLNSGSPAFVVNIVALVLAVCPFFLALLNPVSFERALSDYQRSFTLTCILDLALALDFILMAVAVTPIVY</sequence>
<reference evidence="7 8" key="1">
    <citation type="journal article" date="2017" name="BMC Genomics">
        <title>Comparative genomic and phylogenomic analyses of the Bifidobacteriaceae family.</title>
        <authorList>
            <person name="Lugli G.A."/>
            <person name="Milani C."/>
            <person name="Turroni F."/>
            <person name="Duranti S."/>
            <person name="Mancabelli L."/>
            <person name="Mangifesta M."/>
            <person name="Ferrario C."/>
            <person name="Modesto M."/>
            <person name="Mattarelli P."/>
            <person name="Jiri K."/>
            <person name="van Sinderen D."/>
            <person name="Ventura M."/>
        </authorList>
    </citation>
    <scope>NUCLEOTIDE SEQUENCE [LARGE SCALE GENOMIC DNA]</scope>
    <source>
        <strain evidence="7 8">LMG 21773</strain>
    </source>
</reference>
<feature type="transmembrane region" description="Helical" evidence="6">
    <location>
        <begin position="258"/>
        <end position="285"/>
    </location>
</feature>
<keyword evidence="5 6" id="KW-0472">Membrane</keyword>
<feature type="transmembrane region" description="Helical" evidence="6">
    <location>
        <begin position="305"/>
        <end position="325"/>
    </location>
</feature>
<dbReference type="PANTHER" id="PTHR13929:SF0">
    <property type="entry name" value="UBIA PRENYLTRANSFERASE DOMAIN-CONTAINING PROTEIN 1"/>
    <property type="match status" value="1"/>
</dbReference>
<dbReference type="EMBL" id="MWWU01000002">
    <property type="protein sequence ID" value="OZG55716.1"/>
    <property type="molecule type" value="Genomic_DNA"/>
</dbReference>
<evidence type="ECO:0000256" key="4">
    <source>
        <dbReference type="ARBA" id="ARBA00022989"/>
    </source>
</evidence>
<feature type="transmembrane region" description="Helical" evidence="6">
    <location>
        <begin position="219"/>
        <end position="238"/>
    </location>
</feature>
<feature type="transmembrane region" description="Helical" evidence="6">
    <location>
        <begin position="166"/>
        <end position="183"/>
    </location>
</feature>
<comment type="caution">
    <text evidence="7">The sequence shown here is derived from an EMBL/GenBank/DDBJ whole genome shotgun (WGS) entry which is preliminary data.</text>
</comment>
<dbReference type="Proteomes" id="UP000228976">
    <property type="component" value="Unassembled WGS sequence"/>
</dbReference>
<feature type="transmembrane region" description="Helical" evidence="6">
    <location>
        <begin position="21"/>
        <end position="40"/>
    </location>
</feature>
<name>A0A261F9X6_9BIFI</name>
<feature type="transmembrane region" description="Helical" evidence="6">
    <location>
        <begin position="46"/>
        <end position="69"/>
    </location>
</feature>
<feature type="transmembrane region" description="Helical" evidence="6">
    <location>
        <begin position="195"/>
        <end position="213"/>
    </location>
</feature>
<organism evidence="7 8">
    <name type="scientific">Aeriscardovia aeriphila</name>
    <dbReference type="NCBI Taxonomy" id="218139"/>
    <lineage>
        <taxon>Bacteria</taxon>
        <taxon>Bacillati</taxon>
        <taxon>Actinomycetota</taxon>
        <taxon>Actinomycetes</taxon>
        <taxon>Bifidobacteriales</taxon>
        <taxon>Bifidobacteriaceae</taxon>
        <taxon>Aeriscardovia</taxon>
    </lineage>
</organism>
<gene>
    <name evidence="7" type="ORF">AEAE_0204</name>
</gene>
<evidence type="ECO:0000256" key="3">
    <source>
        <dbReference type="ARBA" id="ARBA00022692"/>
    </source>
</evidence>
<evidence type="ECO:0000256" key="1">
    <source>
        <dbReference type="ARBA" id="ARBA00004141"/>
    </source>
</evidence>
<dbReference type="InterPro" id="IPR026046">
    <property type="entry name" value="UBIAD1"/>
</dbReference>
<keyword evidence="8" id="KW-1185">Reference proteome</keyword>
<dbReference type="InterPro" id="IPR000537">
    <property type="entry name" value="UbiA_prenyltransferase"/>
</dbReference>
<feature type="transmembrane region" description="Helical" evidence="6">
    <location>
        <begin position="138"/>
        <end position="160"/>
    </location>
</feature>
<dbReference type="GO" id="GO:0042371">
    <property type="term" value="P:vitamin K biosynthetic process"/>
    <property type="evidence" value="ECO:0007669"/>
    <property type="project" value="TreeGrafter"/>
</dbReference>
<evidence type="ECO:0000313" key="8">
    <source>
        <dbReference type="Proteomes" id="UP000228976"/>
    </source>
</evidence>
<proteinExistence type="predicted"/>
<dbReference type="GO" id="GO:0004659">
    <property type="term" value="F:prenyltransferase activity"/>
    <property type="evidence" value="ECO:0007669"/>
    <property type="project" value="InterPro"/>
</dbReference>
<feature type="transmembrane region" description="Helical" evidence="6">
    <location>
        <begin position="346"/>
        <end position="366"/>
    </location>
</feature>
<keyword evidence="4 6" id="KW-1133">Transmembrane helix</keyword>
<dbReference type="GO" id="GO:0016020">
    <property type="term" value="C:membrane"/>
    <property type="evidence" value="ECO:0007669"/>
    <property type="project" value="UniProtKB-SubCell"/>
</dbReference>
<dbReference type="OrthoDB" id="9767568at2"/>
<evidence type="ECO:0000313" key="7">
    <source>
        <dbReference type="EMBL" id="OZG55716.1"/>
    </source>
</evidence>
<evidence type="ECO:0000256" key="2">
    <source>
        <dbReference type="ARBA" id="ARBA00022679"/>
    </source>
</evidence>
<evidence type="ECO:0000256" key="5">
    <source>
        <dbReference type="ARBA" id="ARBA00023136"/>
    </source>
</evidence>